<proteinExistence type="predicted"/>
<dbReference type="GO" id="GO:0016811">
    <property type="term" value="F:hydrolase activity, acting on carbon-nitrogen (but not peptide) bonds, in linear amides"/>
    <property type="evidence" value="ECO:0007669"/>
    <property type="project" value="TreeGrafter"/>
</dbReference>
<keyword evidence="3" id="KW-1185">Reference proteome</keyword>
<evidence type="ECO:0000256" key="1">
    <source>
        <dbReference type="ARBA" id="ARBA00022833"/>
    </source>
</evidence>
<protein>
    <submittedName>
        <fullName evidence="2">PIG-L family deacetylase</fullName>
    </submittedName>
</protein>
<dbReference type="PANTHER" id="PTHR12993">
    <property type="entry name" value="N-ACETYLGLUCOSAMINYL-PHOSPHATIDYLINOSITOL DE-N-ACETYLASE-RELATED"/>
    <property type="match status" value="1"/>
</dbReference>
<dbReference type="KEGG" id="mgor:H0P51_26450"/>
<evidence type="ECO:0000313" key="2">
    <source>
        <dbReference type="EMBL" id="QLL07168.1"/>
    </source>
</evidence>
<dbReference type="InterPro" id="IPR003737">
    <property type="entry name" value="GlcNAc_PI_deacetylase-related"/>
</dbReference>
<reference evidence="2" key="2">
    <citation type="submission" date="2020-07" db="EMBL/GenBank/DDBJ databases">
        <authorList>
            <person name="Yu X."/>
        </authorList>
    </citation>
    <scope>NUCLEOTIDE SEQUENCE [LARGE SCALE GENOMIC DNA]</scope>
    <source>
        <strain evidence="2">24T</strain>
    </source>
</reference>
<dbReference type="EMBL" id="CP059165">
    <property type="protein sequence ID" value="QLL07168.1"/>
    <property type="molecule type" value="Genomic_DNA"/>
</dbReference>
<gene>
    <name evidence="2" type="ORF">H0P51_26450</name>
</gene>
<dbReference type="SUPFAM" id="SSF102588">
    <property type="entry name" value="LmbE-like"/>
    <property type="match status" value="1"/>
</dbReference>
<organism evidence="2 3">
    <name type="scientific">Mycobacterium vicinigordonae</name>
    <dbReference type="NCBI Taxonomy" id="1719132"/>
    <lineage>
        <taxon>Bacteria</taxon>
        <taxon>Bacillati</taxon>
        <taxon>Actinomycetota</taxon>
        <taxon>Actinomycetes</taxon>
        <taxon>Mycobacteriales</taxon>
        <taxon>Mycobacteriaceae</taxon>
        <taxon>Mycobacterium</taxon>
    </lineage>
</organism>
<dbReference type="InterPro" id="IPR024078">
    <property type="entry name" value="LmbE-like_dom_sf"/>
</dbReference>
<reference evidence="2" key="1">
    <citation type="submission" date="2020-07" db="EMBL/GenBank/DDBJ databases">
        <title>Description of Mycobacterium gordonae subsp. intergordonae subsp.nov. and Mycobacterium gordonae subsp. gordonae subsp. nov.</title>
        <authorList>
            <person name="Huang H."/>
        </authorList>
    </citation>
    <scope>NUCLEOTIDE SEQUENCE [LARGE SCALE GENOMIC DNA]</scope>
    <source>
        <strain evidence="2">24T</strain>
    </source>
</reference>
<dbReference type="AlphaFoldDB" id="A0A7D6DXV5"/>
<dbReference type="Proteomes" id="UP000510682">
    <property type="component" value="Chromosome"/>
</dbReference>
<keyword evidence="1" id="KW-0862">Zinc</keyword>
<accession>A0A7D6DXV5</accession>
<evidence type="ECO:0000313" key="3">
    <source>
        <dbReference type="Proteomes" id="UP000510682"/>
    </source>
</evidence>
<name>A0A7D6DXV5_9MYCO</name>
<dbReference type="Pfam" id="PF02585">
    <property type="entry name" value="PIG-L"/>
    <property type="match status" value="1"/>
</dbReference>
<dbReference type="Gene3D" id="3.40.50.10320">
    <property type="entry name" value="LmbE-like"/>
    <property type="match status" value="1"/>
</dbReference>
<dbReference type="PANTHER" id="PTHR12993:SF29">
    <property type="entry name" value="BLR3841 PROTEIN"/>
    <property type="match status" value="1"/>
</dbReference>
<sequence>MITNGPRFAARPVAEGGTAVQDWLTADRPPPLDLDECAALVVVSPHPDDETLGIGATAAQLAAAGVPVQLVAVSDGGGVHPEASAAERLALEAQRRAELRSAAELLEVSAPLLLGLPDGQLTDQEDRLAALLTRYLDGRPPGTWCAATWRGDGHPDHEAVGRAAAIACTRTGIELVEYPVWMWHWAVPEDPDVPWDRARTIPLRDWAVQRKSQAAQCFHSQLEPAGPDAVLPPFVLERLMAVGEVVFR</sequence>
<dbReference type="GO" id="GO:0016137">
    <property type="term" value="P:glycoside metabolic process"/>
    <property type="evidence" value="ECO:0007669"/>
    <property type="project" value="UniProtKB-ARBA"/>
</dbReference>